<dbReference type="InterPro" id="IPR036397">
    <property type="entry name" value="RNaseH_sf"/>
</dbReference>
<organism evidence="3 4">
    <name type="scientific">Cannabis sativa</name>
    <name type="common">Hemp</name>
    <name type="synonym">Marijuana</name>
    <dbReference type="NCBI Taxonomy" id="3483"/>
    <lineage>
        <taxon>Eukaryota</taxon>
        <taxon>Viridiplantae</taxon>
        <taxon>Streptophyta</taxon>
        <taxon>Embryophyta</taxon>
        <taxon>Tracheophyta</taxon>
        <taxon>Spermatophyta</taxon>
        <taxon>Magnoliopsida</taxon>
        <taxon>eudicotyledons</taxon>
        <taxon>Gunneridae</taxon>
        <taxon>Pentapetalae</taxon>
        <taxon>rosids</taxon>
        <taxon>fabids</taxon>
        <taxon>Rosales</taxon>
        <taxon>Cannabaceae</taxon>
        <taxon>Cannabis</taxon>
    </lineage>
</organism>
<dbReference type="GO" id="GO:0004523">
    <property type="term" value="F:RNA-DNA hybrid ribonuclease activity"/>
    <property type="evidence" value="ECO:0007669"/>
    <property type="project" value="InterPro"/>
</dbReference>
<keyword evidence="4" id="KW-1185">Reference proteome</keyword>
<dbReference type="InterPro" id="IPR012337">
    <property type="entry name" value="RNaseH-like_sf"/>
</dbReference>
<dbReference type="InterPro" id="IPR053151">
    <property type="entry name" value="RNase_H-like"/>
</dbReference>
<sequence length="394" mass="45038">MSIDASGESINFLKQPWIPWMEYPEFVEFMQQLRGRRFIITNLADVSIGNVWNEEIIMQIFGPNMGHRILNIPRIPYPFSDQVFWKNNQKGQFSVKEAYLVDQSWRFAPVKDIWKWIWNGQIHPRNSVMLWRTLNEAIPTRNRLPFLREKSCCLCGMMEEDTLLLFRDCGFSKAVWLGGKYPIRIDCIPGDTMISFVENLLLTFSDFNRFELLNFCGCLGDSPSTNLVSSGNLILEVEARGRMAHHVLFTDASWSNGESGIAAIGVDTRQGIWFVKACKEKAQSVLEAELKAILLVVSWAVERGWNQVHILSDSYIAVKALVTDGRPPDWKLSSVYFSILNMSKKLLNCVFFFIKRCLNFVADGVVKNTRISSDNAVLYQGEGVSLVIPIYFSS</sequence>
<dbReference type="InterPro" id="IPR002156">
    <property type="entry name" value="RNaseH_domain"/>
</dbReference>
<evidence type="ECO:0000259" key="1">
    <source>
        <dbReference type="Pfam" id="PF13456"/>
    </source>
</evidence>
<dbReference type="Pfam" id="PF13456">
    <property type="entry name" value="RVT_3"/>
    <property type="match status" value="1"/>
</dbReference>
<dbReference type="InterPro" id="IPR044730">
    <property type="entry name" value="RNase_H-like_dom_plant"/>
</dbReference>
<dbReference type="SUPFAM" id="SSF53098">
    <property type="entry name" value="Ribonuclease H-like"/>
    <property type="match status" value="1"/>
</dbReference>
<evidence type="ECO:0000313" key="4">
    <source>
        <dbReference type="Proteomes" id="UP000596661"/>
    </source>
</evidence>
<dbReference type="Proteomes" id="UP000596661">
    <property type="component" value="Chromosome 2"/>
</dbReference>
<evidence type="ECO:0000313" key="3">
    <source>
        <dbReference type="EnsemblPlants" id="cds.evm.model.02.1274"/>
    </source>
</evidence>
<name>A0A803NT04_CANSA</name>
<dbReference type="InterPro" id="IPR026960">
    <property type="entry name" value="RVT-Znf"/>
</dbReference>
<dbReference type="EMBL" id="UZAU01000170">
    <property type="status" value="NOT_ANNOTATED_CDS"/>
    <property type="molecule type" value="Genomic_DNA"/>
</dbReference>
<dbReference type="PANTHER" id="PTHR47723:SF19">
    <property type="entry name" value="POLYNUCLEOTIDYL TRANSFERASE, RIBONUCLEASE H-LIKE SUPERFAMILY PROTEIN"/>
    <property type="match status" value="1"/>
</dbReference>
<reference evidence="3" key="1">
    <citation type="submission" date="2018-11" db="EMBL/GenBank/DDBJ databases">
        <authorList>
            <person name="Grassa J C."/>
        </authorList>
    </citation>
    <scope>NUCLEOTIDE SEQUENCE [LARGE SCALE GENOMIC DNA]</scope>
</reference>
<dbReference type="CDD" id="cd06222">
    <property type="entry name" value="RNase_H_like"/>
    <property type="match status" value="1"/>
</dbReference>
<dbReference type="Gramene" id="evm.model.02.1274">
    <property type="protein sequence ID" value="cds.evm.model.02.1274"/>
    <property type="gene ID" value="evm.TU.02.1274"/>
</dbReference>
<dbReference type="GO" id="GO:0003676">
    <property type="term" value="F:nucleic acid binding"/>
    <property type="evidence" value="ECO:0007669"/>
    <property type="project" value="InterPro"/>
</dbReference>
<accession>A0A803NT04</accession>
<reference evidence="3" key="2">
    <citation type="submission" date="2021-03" db="UniProtKB">
        <authorList>
            <consortium name="EnsemblPlants"/>
        </authorList>
    </citation>
    <scope>IDENTIFICATION</scope>
</reference>
<dbReference type="PANTHER" id="PTHR47723">
    <property type="entry name" value="OS05G0353850 PROTEIN"/>
    <property type="match status" value="1"/>
</dbReference>
<dbReference type="EnsemblPlants" id="evm.model.02.1274">
    <property type="protein sequence ID" value="cds.evm.model.02.1274"/>
    <property type="gene ID" value="evm.TU.02.1274"/>
</dbReference>
<dbReference type="AlphaFoldDB" id="A0A803NT04"/>
<feature type="domain" description="Reverse transcriptase zinc-binding" evidence="2">
    <location>
        <begin position="93"/>
        <end position="176"/>
    </location>
</feature>
<feature type="domain" description="RNase H type-1" evidence="1">
    <location>
        <begin position="251"/>
        <end position="367"/>
    </location>
</feature>
<protein>
    <recommendedName>
        <fullName evidence="5">RNase H type-1 domain-containing protein</fullName>
    </recommendedName>
</protein>
<evidence type="ECO:0008006" key="5">
    <source>
        <dbReference type="Google" id="ProtNLM"/>
    </source>
</evidence>
<dbReference type="Pfam" id="PF13966">
    <property type="entry name" value="zf-RVT"/>
    <property type="match status" value="1"/>
</dbReference>
<dbReference type="Gene3D" id="3.30.420.10">
    <property type="entry name" value="Ribonuclease H-like superfamily/Ribonuclease H"/>
    <property type="match status" value="1"/>
</dbReference>
<proteinExistence type="predicted"/>
<evidence type="ECO:0000259" key="2">
    <source>
        <dbReference type="Pfam" id="PF13966"/>
    </source>
</evidence>